<evidence type="ECO:0000313" key="15">
    <source>
        <dbReference type="EMBL" id="CAB4887749.1"/>
    </source>
</evidence>
<organism evidence="12">
    <name type="scientific">freshwater metagenome</name>
    <dbReference type="NCBI Taxonomy" id="449393"/>
    <lineage>
        <taxon>unclassified sequences</taxon>
        <taxon>metagenomes</taxon>
        <taxon>ecological metagenomes</taxon>
    </lineage>
</organism>
<feature type="domain" description="Histidine kinase/HSP90-like ATPase" evidence="8">
    <location>
        <begin position="393"/>
        <end position="480"/>
    </location>
</feature>
<name>A0A6J6F916_9ZZZZ</name>
<evidence type="ECO:0000256" key="5">
    <source>
        <dbReference type="ARBA" id="ARBA00022741"/>
    </source>
</evidence>
<evidence type="ECO:0000313" key="12">
    <source>
        <dbReference type="EMBL" id="CAB4584717.1"/>
    </source>
</evidence>
<dbReference type="Pfam" id="PF12282">
    <property type="entry name" value="GAF_PdtaS"/>
    <property type="match status" value="1"/>
</dbReference>
<sequence length="485" mass="54203">MSAIDDLITAQTALTERDRERLAELMADWPLLADLSFADLILWVPKRRDYQSWPDGYIAMAHIRPTTSATVFAHDVIGDVLQWGHNSRIDHALSKGEIVRDTEPELVGEILVKEETVPVLFDGRVIAVISRHRNAEQMRSPSRLELNYREIAHNIYRMVAEGTFPIHNSIYRAESAPRLGDGLIRLDAQGVVTYASPNARSAFNRAGWDQELEGHNLGEMIESVRRTGSAPTEESWQTITSGKYLRREEFENESGIFDLLVIPLIQDAVGIGAIVLLHNVTELRRRDRALLSKDATIREIHHRVKNNLQTVSALLRLQSRRVEDPIASQALAEAVRRVASIAIVHETLSASSTETVNFDEVYDRIVHNAIELSTRPIQLSKEGLFGIFDSQVATPLALVITELIHNALEHGLENHGDQLRVEVVRSGNGCTVTVIDNGIGLPAGFDWDKSSNLGLQIVKTLTENELKGKIELRREGELTKAVLTF</sequence>
<feature type="domain" description="Histidine kinase PdtaS GAF" evidence="10">
    <location>
        <begin position="5"/>
        <end position="152"/>
    </location>
</feature>
<dbReference type="InterPro" id="IPR038424">
    <property type="entry name" value="H_kinase_PdtaS_GAF_sf"/>
</dbReference>
<keyword evidence="6" id="KW-0418">Kinase</keyword>
<dbReference type="AlphaFoldDB" id="A0A6J6F916"/>
<evidence type="ECO:0000256" key="7">
    <source>
        <dbReference type="ARBA" id="ARBA00022840"/>
    </source>
</evidence>
<dbReference type="Gene3D" id="3.30.450.280">
    <property type="entry name" value="GAF domain"/>
    <property type="match status" value="1"/>
</dbReference>
<evidence type="ECO:0000313" key="11">
    <source>
        <dbReference type="EMBL" id="CAB4529407.1"/>
    </source>
</evidence>
<evidence type="ECO:0000259" key="9">
    <source>
        <dbReference type="Pfam" id="PF07568"/>
    </source>
</evidence>
<gene>
    <name evidence="11" type="ORF">UFOPK1380_00017</name>
    <name evidence="12" type="ORF">UFOPK1778_00250</name>
    <name evidence="13" type="ORF">UFOPK1863_00063</name>
    <name evidence="14" type="ORF">UFOPK2689_00423</name>
    <name evidence="15" type="ORF">UFOPK3555_00059</name>
    <name evidence="16" type="ORF">UFOPK3874_00528</name>
    <name evidence="17" type="ORF">UFOPK4095_00200</name>
</gene>
<dbReference type="GO" id="GO:0005524">
    <property type="term" value="F:ATP binding"/>
    <property type="evidence" value="ECO:0007669"/>
    <property type="project" value="UniProtKB-KW"/>
</dbReference>
<protein>
    <recommendedName>
        <fullName evidence="2">histidine kinase</fullName>
        <ecNumber evidence="2">2.7.13.3</ecNumber>
    </recommendedName>
</protein>
<dbReference type="GO" id="GO:0004673">
    <property type="term" value="F:protein histidine kinase activity"/>
    <property type="evidence" value="ECO:0007669"/>
    <property type="project" value="UniProtKB-EC"/>
</dbReference>
<evidence type="ECO:0000313" key="14">
    <source>
        <dbReference type="EMBL" id="CAB4719296.1"/>
    </source>
</evidence>
<dbReference type="EMBL" id="CAFBPI010000007">
    <property type="protein sequence ID" value="CAB5006025.1"/>
    <property type="molecule type" value="Genomic_DNA"/>
</dbReference>
<dbReference type="EMBL" id="CAEZUY010000002">
    <property type="protein sequence ID" value="CAB4605604.1"/>
    <property type="molecule type" value="Genomic_DNA"/>
</dbReference>
<dbReference type="PANTHER" id="PTHR41523">
    <property type="entry name" value="TWO-COMPONENT SYSTEM SENSOR PROTEIN"/>
    <property type="match status" value="1"/>
</dbReference>
<dbReference type="PANTHER" id="PTHR41523:SF8">
    <property type="entry name" value="ETHYLENE RESPONSE SENSOR PROTEIN"/>
    <property type="match status" value="1"/>
</dbReference>
<keyword evidence="4" id="KW-0808">Transferase</keyword>
<dbReference type="EMBL" id="CAEZYL010000015">
    <property type="protein sequence ID" value="CAB4719296.1"/>
    <property type="molecule type" value="Genomic_DNA"/>
</dbReference>
<reference evidence="12" key="1">
    <citation type="submission" date="2020-05" db="EMBL/GenBank/DDBJ databases">
        <authorList>
            <person name="Chiriac C."/>
            <person name="Salcher M."/>
            <person name="Ghai R."/>
            <person name="Kavagutti S V."/>
        </authorList>
    </citation>
    <scope>NUCLEOTIDE SEQUENCE</scope>
</reference>
<keyword evidence="3" id="KW-0597">Phosphoprotein</keyword>
<dbReference type="EMBL" id="CAEZUD010000006">
    <property type="protein sequence ID" value="CAB4584717.1"/>
    <property type="molecule type" value="Genomic_DNA"/>
</dbReference>
<evidence type="ECO:0000313" key="17">
    <source>
        <dbReference type="EMBL" id="CAB5006025.1"/>
    </source>
</evidence>
<evidence type="ECO:0000256" key="6">
    <source>
        <dbReference type="ARBA" id="ARBA00022777"/>
    </source>
</evidence>
<evidence type="ECO:0000259" key="8">
    <source>
        <dbReference type="Pfam" id="PF02518"/>
    </source>
</evidence>
<accession>A0A6J6F916</accession>
<dbReference type="Pfam" id="PF07568">
    <property type="entry name" value="HisKA_2"/>
    <property type="match status" value="1"/>
</dbReference>
<evidence type="ECO:0000256" key="3">
    <source>
        <dbReference type="ARBA" id="ARBA00022553"/>
    </source>
</evidence>
<evidence type="ECO:0000256" key="4">
    <source>
        <dbReference type="ARBA" id="ARBA00022679"/>
    </source>
</evidence>
<dbReference type="EMBL" id="CAFBNS010000077">
    <property type="protein sequence ID" value="CAB4960942.1"/>
    <property type="molecule type" value="Genomic_DNA"/>
</dbReference>
<evidence type="ECO:0000313" key="16">
    <source>
        <dbReference type="EMBL" id="CAB4960942.1"/>
    </source>
</evidence>
<evidence type="ECO:0000313" key="13">
    <source>
        <dbReference type="EMBL" id="CAB4605604.1"/>
    </source>
</evidence>
<dbReference type="EMBL" id="CAFBME010000002">
    <property type="protein sequence ID" value="CAB4887749.1"/>
    <property type="molecule type" value="Genomic_DNA"/>
</dbReference>
<evidence type="ECO:0000256" key="1">
    <source>
        <dbReference type="ARBA" id="ARBA00000085"/>
    </source>
</evidence>
<keyword evidence="5" id="KW-0547">Nucleotide-binding</keyword>
<dbReference type="InterPro" id="IPR003594">
    <property type="entry name" value="HATPase_dom"/>
</dbReference>
<dbReference type="InterPro" id="IPR036890">
    <property type="entry name" value="HATPase_C_sf"/>
</dbReference>
<dbReference type="EC" id="2.7.13.3" evidence="2"/>
<dbReference type="InterPro" id="IPR022066">
    <property type="entry name" value="PdtaS_GAF"/>
</dbReference>
<comment type="catalytic activity">
    <reaction evidence="1">
        <text>ATP + protein L-histidine = ADP + protein N-phospho-L-histidine.</text>
        <dbReference type="EC" id="2.7.13.3"/>
    </reaction>
</comment>
<dbReference type="Gene3D" id="3.30.565.10">
    <property type="entry name" value="Histidine kinase-like ATPase, C-terminal domain"/>
    <property type="match status" value="1"/>
</dbReference>
<dbReference type="EMBL" id="CAEZSC010000001">
    <property type="protein sequence ID" value="CAB4529407.1"/>
    <property type="molecule type" value="Genomic_DNA"/>
</dbReference>
<dbReference type="Gene3D" id="3.30.450.20">
    <property type="entry name" value="PAS domain"/>
    <property type="match status" value="1"/>
</dbReference>
<keyword evidence="7" id="KW-0067">ATP-binding</keyword>
<proteinExistence type="predicted"/>
<evidence type="ECO:0000256" key="2">
    <source>
        <dbReference type="ARBA" id="ARBA00012438"/>
    </source>
</evidence>
<feature type="domain" description="Signal transduction histidine kinase subgroup 2 dimerisation and phosphoacceptor" evidence="9">
    <location>
        <begin position="299"/>
        <end position="371"/>
    </location>
</feature>
<dbReference type="Pfam" id="PF02518">
    <property type="entry name" value="HATPase_c"/>
    <property type="match status" value="1"/>
</dbReference>
<evidence type="ECO:0000259" key="10">
    <source>
        <dbReference type="Pfam" id="PF12282"/>
    </source>
</evidence>
<dbReference type="InterPro" id="IPR011495">
    <property type="entry name" value="Sig_transdc_His_kin_sub2_dim/P"/>
</dbReference>
<dbReference type="SUPFAM" id="SSF55874">
    <property type="entry name" value="ATPase domain of HSP90 chaperone/DNA topoisomerase II/histidine kinase"/>
    <property type="match status" value="1"/>
</dbReference>